<keyword evidence="5" id="KW-0998">Cell outer membrane</keyword>
<sequence length="474" mass="53539">MGACDILDVDPTSVITADSFWKTESDAEGGLAGMYVFLRDNTTDNMFIWGEMRSETLESEAIVGDNYKKYRDNDLSASFGPTWEKFYATVNAANLLLTKVPEIPFTDESKRNLILAQAHAMRAFVYFTMVKIWGGVPLRTEAMEGYDPAKVQKARATEEELFTFIKNDIEDALGLFPSTAFETGRNHWSKAATYALKADVYLWTARRKNGGETDYRAALGACEEVQKIAGIRLLPEFKDVFAYENKGNDEILMAVNYKLNEADNNYFDMMHISPATISPDIEPEILEIIGAGGGLMEQSPSKHLREQYSPDDSRKDATFLEIYKTVEGERKYYGTMAMKGRGTVVSGVRYFVDDIILYRYADVLLMKAEAKNGLGEDPTDEMKEVRERAYGEKYADHAFVNGTPSENDAAILQERLLEFAFECKRWWDLVRFDKAFELVPSLAGLDNPDLLYFPIPNSVLSLEPLVEPNPGWPM</sequence>
<comment type="caution">
    <text evidence="8">The sequence shown here is derived from an EMBL/GenBank/DDBJ whole genome shotgun (WGS) entry which is preliminary data.</text>
</comment>
<dbReference type="Proteomes" id="UP000646484">
    <property type="component" value="Unassembled WGS sequence"/>
</dbReference>
<comment type="subcellular location">
    <subcellularLocation>
        <location evidence="1">Cell outer membrane</location>
    </subcellularLocation>
</comment>
<evidence type="ECO:0000256" key="1">
    <source>
        <dbReference type="ARBA" id="ARBA00004442"/>
    </source>
</evidence>
<dbReference type="CDD" id="cd08977">
    <property type="entry name" value="SusD"/>
    <property type="match status" value="1"/>
</dbReference>
<evidence type="ECO:0000256" key="4">
    <source>
        <dbReference type="ARBA" id="ARBA00023136"/>
    </source>
</evidence>
<evidence type="ECO:0000313" key="9">
    <source>
        <dbReference type="Proteomes" id="UP000646484"/>
    </source>
</evidence>
<name>A0ABR7CZQ5_9BACT</name>
<dbReference type="InterPro" id="IPR011990">
    <property type="entry name" value="TPR-like_helical_dom_sf"/>
</dbReference>
<keyword evidence="4" id="KW-0472">Membrane</keyword>
<evidence type="ECO:0000259" key="7">
    <source>
        <dbReference type="Pfam" id="PF14322"/>
    </source>
</evidence>
<proteinExistence type="inferred from homology"/>
<feature type="domain" description="RagB/SusD" evidence="6">
    <location>
        <begin position="323"/>
        <end position="437"/>
    </location>
</feature>
<accession>A0ABR7CZQ5</accession>
<dbReference type="SUPFAM" id="SSF48452">
    <property type="entry name" value="TPR-like"/>
    <property type="match status" value="1"/>
</dbReference>
<protein>
    <submittedName>
        <fullName evidence="8">RagB/SusD family nutrient uptake outer membrane protein</fullName>
    </submittedName>
</protein>
<keyword evidence="3" id="KW-0732">Signal</keyword>
<evidence type="ECO:0000259" key="6">
    <source>
        <dbReference type="Pfam" id="PF07980"/>
    </source>
</evidence>
<keyword evidence="9" id="KW-1185">Reference proteome</keyword>
<dbReference type="InterPro" id="IPR033985">
    <property type="entry name" value="SusD-like_N"/>
</dbReference>
<dbReference type="Pfam" id="PF07980">
    <property type="entry name" value="SusD_RagB"/>
    <property type="match status" value="1"/>
</dbReference>
<feature type="domain" description="SusD-like N-terminal" evidence="7">
    <location>
        <begin position="25"/>
        <end position="202"/>
    </location>
</feature>
<dbReference type="Gene3D" id="1.25.40.390">
    <property type="match status" value="1"/>
</dbReference>
<evidence type="ECO:0000256" key="2">
    <source>
        <dbReference type="ARBA" id="ARBA00006275"/>
    </source>
</evidence>
<evidence type="ECO:0000256" key="3">
    <source>
        <dbReference type="ARBA" id="ARBA00022729"/>
    </source>
</evidence>
<evidence type="ECO:0000256" key="5">
    <source>
        <dbReference type="ARBA" id="ARBA00023237"/>
    </source>
</evidence>
<dbReference type="InterPro" id="IPR012944">
    <property type="entry name" value="SusD_RagB_dom"/>
</dbReference>
<reference evidence="8 9" key="1">
    <citation type="submission" date="2020-08" db="EMBL/GenBank/DDBJ databases">
        <title>Genome public.</title>
        <authorList>
            <person name="Liu C."/>
            <person name="Sun Q."/>
        </authorList>
    </citation>
    <scope>NUCLEOTIDE SEQUENCE [LARGE SCALE GENOMIC DNA]</scope>
    <source>
        <strain evidence="8 9">NSJ-56</strain>
    </source>
</reference>
<gene>
    <name evidence="8" type="ORF">H8S64_08595</name>
</gene>
<organism evidence="8 9">
    <name type="scientific">Butyricimonas hominis</name>
    <dbReference type="NCBI Taxonomy" id="2763032"/>
    <lineage>
        <taxon>Bacteria</taxon>
        <taxon>Pseudomonadati</taxon>
        <taxon>Bacteroidota</taxon>
        <taxon>Bacteroidia</taxon>
        <taxon>Bacteroidales</taxon>
        <taxon>Odoribacteraceae</taxon>
        <taxon>Butyricimonas</taxon>
    </lineage>
</organism>
<dbReference type="EMBL" id="JACOOH010000003">
    <property type="protein sequence ID" value="MBC5621155.1"/>
    <property type="molecule type" value="Genomic_DNA"/>
</dbReference>
<comment type="similarity">
    <text evidence="2">Belongs to the SusD family.</text>
</comment>
<evidence type="ECO:0000313" key="8">
    <source>
        <dbReference type="EMBL" id="MBC5621155.1"/>
    </source>
</evidence>
<dbReference type="Pfam" id="PF14322">
    <property type="entry name" value="SusD-like_3"/>
    <property type="match status" value="1"/>
</dbReference>